<name>A0AAN8QA97_PATCE</name>
<feature type="region of interest" description="Disordered" evidence="4">
    <location>
        <begin position="1546"/>
        <end position="1595"/>
    </location>
</feature>
<reference evidence="7 8" key="1">
    <citation type="submission" date="2024-01" db="EMBL/GenBank/DDBJ databases">
        <title>The genome of the rayed Mediterranean limpet Patella caerulea (Linnaeus, 1758).</title>
        <authorList>
            <person name="Anh-Thu Weber A."/>
            <person name="Halstead-Nussloch G."/>
        </authorList>
    </citation>
    <scope>NUCLEOTIDE SEQUENCE [LARGE SCALE GENOMIC DNA]</scope>
    <source>
        <strain evidence="7">AATW-2023a</strain>
        <tissue evidence="7">Whole specimen</tissue>
    </source>
</reference>
<dbReference type="InterPro" id="IPR011993">
    <property type="entry name" value="PH-like_dom_sf"/>
</dbReference>
<keyword evidence="8" id="KW-1185">Reference proteome</keyword>
<gene>
    <name evidence="7" type="ORF">SNE40_008326</name>
</gene>
<accession>A0AAN8QA97</accession>
<dbReference type="Pfam" id="PF13855">
    <property type="entry name" value="LRR_8"/>
    <property type="match status" value="2"/>
</dbReference>
<keyword evidence="3" id="KW-0677">Repeat</keyword>
<feature type="domain" description="PPM-type phosphatase" evidence="6">
    <location>
        <begin position="872"/>
        <end position="1119"/>
    </location>
</feature>
<dbReference type="Pfam" id="PF23010">
    <property type="entry name" value="RA_3"/>
    <property type="match status" value="1"/>
</dbReference>
<dbReference type="CDD" id="cd17213">
    <property type="entry name" value="RA_PHLPP"/>
    <property type="match status" value="1"/>
</dbReference>
<dbReference type="EMBL" id="JAZGQO010000006">
    <property type="protein sequence ID" value="KAK6186255.1"/>
    <property type="molecule type" value="Genomic_DNA"/>
</dbReference>
<dbReference type="InterPro" id="IPR032675">
    <property type="entry name" value="LRR_dom_sf"/>
</dbReference>
<feature type="region of interest" description="Disordered" evidence="4">
    <location>
        <begin position="1"/>
        <end position="21"/>
    </location>
</feature>
<dbReference type="SMART" id="SM00233">
    <property type="entry name" value="PH"/>
    <property type="match status" value="1"/>
</dbReference>
<dbReference type="InterPro" id="IPR001932">
    <property type="entry name" value="PPM-type_phosphatase-like_dom"/>
</dbReference>
<dbReference type="CDD" id="cd00143">
    <property type="entry name" value="PP2Cc"/>
    <property type="match status" value="1"/>
</dbReference>
<dbReference type="GO" id="GO:0046872">
    <property type="term" value="F:metal ion binding"/>
    <property type="evidence" value="ECO:0007669"/>
    <property type="project" value="UniProtKB-KW"/>
</dbReference>
<dbReference type="SUPFAM" id="SSF81606">
    <property type="entry name" value="PP2C-like"/>
    <property type="match status" value="1"/>
</dbReference>
<protein>
    <recommendedName>
        <fullName evidence="9">PH domain-containing protein</fullName>
    </recommendedName>
</protein>
<organism evidence="7 8">
    <name type="scientific">Patella caerulea</name>
    <name type="common">Rayed Mediterranean limpet</name>
    <dbReference type="NCBI Taxonomy" id="87958"/>
    <lineage>
        <taxon>Eukaryota</taxon>
        <taxon>Metazoa</taxon>
        <taxon>Spiralia</taxon>
        <taxon>Lophotrochozoa</taxon>
        <taxon>Mollusca</taxon>
        <taxon>Gastropoda</taxon>
        <taxon>Patellogastropoda</taxon>
        <taxon>Patelloidea</taxon>
        <taxon>Patellidae</taxon>
        <taxon>Patella</taxon>
    </lineage>
</organism>
<keyword evidence="2" id="KW-0479">Metal-binding</keyword>
<dbReference type="PROSITE" id="PS51450">
    <property type="entry name" value="LRR"/>
    <property type="match status" value="3"/>
</dbReference>
<dbReference type="SMART" id="SM00369">
    <property type="entry name" value="LRR_TYP"/>
    <property type="match status" value="11"/>
</dbReference>
<evidence type="ECO:0000256" key="1">
    <source>
        <dbReference type="ARBA" id="ARBA00022614"/>
    </source>
</evidence>
<feature type="compositionally biased region" description="Low complexity" evidence="4">
    <location>
        <begin position="10"/>
        <end position="21"/>
    </location>
</feature>
<evidence type="ECO:0000256" key="4">
    <source>
        <dbReference type="SAM" id="MobiDB-lite"/>
    </source>
</evidence>
<dbReference type="InterPro" id="IPR036457">
    <property type="entry name" value="PPM-type-like_dom_sf"/>
</dbReference>
<evidence type="ECO:0000256" key="2">
    <source>
        <dbReference type="ARBA" id="ARBA00022723"/>
    </source>
</evidence>
<dbReference type="PROSITE" id="PS50003">
    <property type="entry name" value="PH_DOMAIN"/>
    <property type="match status" value="1"/>
</dbReference>
<evidence type="ECO:0000313" key="8">
    <source>
        <dbReference type="Proteomes" id="UP001347796"/>
    </source>
</evidence>
<dbReference type="SMART" id="SM00332">
    <property type="entry name" value="PP2Cc"/>
    <property type="match status" value="1"/>
</dbReference>
<evidence type="ECO:0000256" key="3">
    <source>
        <dbReference type="ARBA" id="ARBA00022737"/>
    </source>
</evidence>
<dbReference type="Gene3D" id="3.80.10.10">
    <property type="entry name" value="Ribonuclease Inhibitor"/>
    <property type="match status" value="3"/>
</dbReference>
<keyword evidence="1" id="KW-0433">Leucine-rich repeat</keyword>
<comment type="caution">
    <text evidence="7">The sequence shown here is derived from an EMBL/GenBank/DDBJ whole genome shotgun (WGS) entry which is preliminary data.</text>
</comment>
<feature type="region of interest" description="Disordered" evidence="4">
    <location>
        <begin position="1295"/>
        <end position="1320"/>
    </location>
</feature>
<dbReference type="Proteomes" id="UP001347796">
    <property type="component" value="Unassembled WGS sequence"/>
</dbReference>
<feature type="region of interest" description="Disordered" evidence="4">
    <location>
        <begin position="1471"/>
        <end position="1497"/>
    </location>
</feature>
<dbReference type="Gene3D" id="3.60.40.10">
    <property type="entry name" value="PPM-type phosphatase domain"/>
    <property type="match status" value="1"/>
</dbReference>
<dbReference type="PANTHER" id="PTHR24366:SF96">
    <property type="entry name" value="LEUCINE RICH REPEAT CONTAINING 53"/>
    <property type="match status" value="1"/>
</dbReference>
<dbReference type="PANTHER" id="PTHR24366">
    <property type="entry name" value="IG(IMMUNOGLOBULIN) AND LRR(LEUCINE RICH REPEAT) DOMAINS"/>
    <property type="match status" value="1"/>
</dbReference>
<dbReference type="InterPro" id="IPR003591">
    <property type="entry name" value="Leu-rich_rpt_typical-subtyp"/>
</dbReference>
<feature type="domain" description="PH" evidence="5">
    <location>
        <begin position="221"/>
        <end position="317"/>
    </location>
</feature>
<dbReference type="Pfam" id="PF00481">
    <property type="entry name" value="PP2C"/>
    <property type="match status" value="1"/>
</dbReference>
<evidence type="ECO:0008006" key="9">
    <source>
        <dbReference type="Google" id="ProtNLM"/>
    </source>
</evidence>
<dbReference type="InterPro" id="IPR001849">
    <property type="entry name" value="PH_domain"/>
</dbReference>
<dbReference type="InterPro" id="IPR001611">
    <property type="entry name" value="Leu-rich_rpt"/>
</dbReference>
<dbReference type="SUPFAM" id="SSF50729">
    <property type="entry name" value="PH domain-like"/>
    <property type="match status" value="1"/>
</dbReference>
<proteinExistence type="predicted"/>
<feature type="compositionally biased region" description="Polar residues" evidence="4">
    <location>
        <begin position="1475"/>
        <end position="1488"/>
    </location>
</feature>
<sequence length="1606" mass="182160">MSVKSYGAASQLSTSSGKSYYSSGSDEGHHDYLINRKSNTSDAWWSVGDILKPGITHQNAARTMAPNGEAQNWELSDSLTDLYTKENANNSPNFRAQGKFEDRNVDLTKWLDADLSHGFIRVFHSEHDASSRLFPCTVTTPAQKVCLHFGIPSNSLHIQQNGDIIRRLEPFDCPLAIQNEYLQGIGYSNQRRIQEIGADDVTAYLVKFYAGKPVSDSTYSRNQLSAYVYVRKGKLLHQWVRRRCVISGTRLLIHRDKMSKPTIVQLAKGSVEEVNIKSQSYCLKLTSTDHGERSIYLSFIEEIDYNKWIKKLKKATSKLPTKADLSNCHLEFLPETVFINEDLQVLILRHNALRDRPIEEDIYTIGWLDDLPRFTHLQSLNLADNNLMVFPLAVCRMRSLVELNLASNKLEEIPSQIADLSNLRLLHIHNNRLQTLPDVVMEMTSLSVIVLAFNRFKTVPSVLLQSKLAVYKIDSLIMAGNSVERLPIDLLSEMTHVKKIDLRLNKLQISSVEMSQFQFLQHITHLDVRDNKIEDLDIRAIRSLEYLNCERNKIKTLQINGSSLKSLFASHNKMNVLTISPKAEYIVCMDVSFNNLSVLPSWIGDCFFLVKIDVGHNQLTAIPDRLFCGAQKLKVLRVNHNKLNKLPSDVKNCIIEELHIEHNELTQLPPEIFINSNRLRYLNATKNKLTDLPAPNRNESLNKLQELFLTANSLGNQAAHKISFFGRLRVLHLANNRITQLKNSDMEKLEQLQELNISSNNLHELPEYLGRHPKLQVLRVNSNLLQEIPNFKNSSGIKVLEVGSNRLVNVNMKNLMNSQVNLLDISGNPDITVSSQEIAKAKKICMVDMRGQNRSLLDLSSIDKSTVDKIWQSGFSQTSGIRNRLSVAVINQTQFIDQDDSLFGVLDGGRNEEIAKTLSDHLPLVVEDELKKRGQHEHYLKYSMLAAHGKLKSLGQRLGAAVGVVHIRKSRDGKTPPTLHLANVGDTEVVLCRKNKPVCLSQLFTVSQNPGECQRICESDGIITEDGRVSGVTFNTRLLGCSYLYPNVIPDPHFTTTQLTEDDQLIIVANQGLWKYMSYEEAIQEILDIPDPVVAAKRLQDLAQGYGSKENIAILVVRFLLSETERLRIKTLLETQYEGQRHLLIMLQQQAAMVRAKEQRQSEAQFGKIKFDKSGHVKRKGNDKHRPAVRADVLAEDLNRNRDIKKLEAALQQRLTNDVKDKEIRYDFTNADIGDESLSDLTFDDEDILLKSRNQNIPVSTWESHLQKRLTEEVKDREMEYMFSSHDDDVDAEVAHNGSRDARNWSTTSQKQNMSRGKSEGAILDRKVTIPKPDTNIPYERSESLDTIASFEEFSKQPVIHQNIDRDAILFHQMQLARAQNSSSTSIDSTQSDPMHASAREVFRLPQRNSARSIEVLVHNPRPVRMVNNPNIQQDKISEENEIFGEYDENLEEIYARVQKQSPSLITHTELDPVTESTHPPNTEQQATKAEEEPMYSVVNKQKQYNPYRYETNVNSNSITSINDIGVLELSENGVISSPDCSLEESIQQGVFDSSSEENSANSSPTLLLRRPKCHPRENNSPLSSPETDSRIERSESEASIIITYL</sequence>
<dbReference type="PROSITE" id="PS51746">
    <property type="entry name" value="PPM_2"/>
    <property type="match status" value="1"/>
</dbReference>
<feature type="compositionally biased region" description="Polar residues" evidence="4">
    <location>
        <begin position="1304"/>
        <end position="1316"/>
    </location>
</feature>
<dbReference type="Gene3D" id="2.30.29.30">
    <property type="entry name" value="Pleckstrin-homology domain (PH domain)/Phosphotyrosine-binding domain (PTB)"/>
    <property type="match status" value="1"/>
</dbReference>
<evidence type="ECO:0000259" key="5">
    <source>
        <dbReference type="PROSITE" id="PS50003"/>
    </source>
</evidence>
<dbReference type="SMART" id="SM00364">
    <property type="entry name" value="LRR_BAC"/>
    <property type="match status" value="9"/>
</dbReference>
<evidence type="ECO:0000259" key="6">
    <source>
        <dbReference type="PROSITE" id="PS51746"/>
    </source>
</evidence>
<dbReference type="InterPro" id="IPR055071">
    <property type="entry name" value="RA_PHLPP-like"/>
</dbReference>
<evidence type="ECO:0000313" key="7">
    <source>
        <dbReference type="EMBL" id="KAK6186255.1"/>
    </source>
</evidence>
<dbReference type="SUPFAM" id="SSF52058">
    <property type="entry name" value="L domain-like"/>
    <property type="match status" value="2"/>
</dbReference>